<comment type="caution">
    <text evidence="2">The sequence shown here is derived from an EMBL/GenBank/DDBJ whole genome shotgun (WGS) entry which is preliminary data.</text>
</comment>
<dbReference type="EMBL" id="MU167666">
    <property type="protein sequence ID" value="KAG0139252.1"/>
    <property type="molecule type" value="Genomic_DNA"/>
</dbReference>
<keyword evidence="1" id="KW-0732">Signal</keyword>
<reference evidence="2" key="1">
    <citation type="submission" date="2013-11" db="EMBL/GenBank/DDBJ databases">
        <title>Genome sequence of the fusiform rust pathogen reveals effectors for host alternation and coevolution with pine.</title>
        <authorList>
            <consortium name="DOE Joint Genome Institute"/>
            <person name="Smith K."/>
            <person name="Pendleton A."/>
            <person name="Kubisiak T."/>
            <person name="Anderson C."/>
            <person name="Salamov A."/>
            <person name="Aerts A."/>
            <person name="Riley R."/>
            <person name="Clum A."/>
            <person name="Lindquist E."/>
            <person name="Ence D."/>
            <person name="Campbell M."/>
            <person name="Kronenberg Z."/>
            <person name="Feau N."/>
            <person name="Dhillon B."/>
            <person name="Hamelin R."/>
            <person name="Burleigh J."/>
            <person name="Smith J."/>
            <person name="Yandell M."/>
            <person name="Nelson C."/>
            <person name="Grigoriev I."/>
            <person name="Davis J."/>
        </authorList>
    </citation>
    <scope>NUCLEOTIDE SEQUENCE</scope>
    <source>
        <strain evidence="2">G11</strain>
    </source>
</reference>
<feature type="chain" id="PRO_5040106825" evidence="1">
    <location>
        <begin position="19"/>
        <end position="208"/>
    </location>
</feature>
<feature type="signal peptide" evidence="1">
    <location>
        <begin position="1"/>
        <end position="18"/>
    </location>
</feature>
<evidence type="ECO:0000256" key="1">
    <source>
        <dbReference type="SAM" id="SignalP"/>
    </source>
</evidence>
<proteinExistence type="predicted"/>
<organism evidence="2 3">
    <name type="scientific">Cronartium quercuum f. sp. fusiforme G11</name>
    <dbReference type="NCBI Taxonomy" id="708437"/>
    <lineage>
        <taxon>Eukaryota</taxon>
        <taxon>Fungi</taxon>
        <taxon>Dikarya</taxon>
        <taxon>Basidiomycota</taxon>
        <taxon>Pucciniomycotina</taxon>
        <taxon>Pucciniomycetes</taxon>
        <taxon>Pucciniales</taxon>
        <taxon>Coleosporiaceae</taxon>
        <taxon>Cronartium</taxon>
    </lineage>
</organism>
<dbReference type="Proteomes" id="UP000886653">
    <property type="component" value="Unassembled WGS sequence"/>
</dbReference>
<protein>
    <submittedName>
        <fullName evidence="2">Uncharacterized protein</fullName>
    </submittedName>
</protein>
<keyword evidence="3" id="KW-1185">Reference proteome</keyword>
<gene>
    <name evidence="2" type="ORF">CROQUDRAFT_666759</name>
</gene>
<name>A0A9P6T4Z1_9BASI</name>
<accession>A0A9P6T4Z1</accession>
<evidence type="ECO:0000313" key="2">
    <source>
        <dbReference type="EMBL" id="KAG0139252.1"/>
    </source>
</evidence>
<sequence length="208" mass="22686">MQFFRVLFLLAPLLVVLTQSNLPNRFQPRHTRLVTRSKVVDPKSCNPKDEAWKKKEIKRCLKKLFADEKGVPLKGGDNEYIDLESPTLVGCCVQAALELIANKESRVGCGGCAIGTGLNADWKVPSAEITAEMIQASVLQIIKNGCDVDFKGSDAPKFEDPKIFKAPGTAADDPSKWTLYFAVGLPESTFGDKCQAQNGTTLKPVKGS</sequence>
<dbReference type="AlphaFoldDB" id="A0A9P6T4Z1"/>
<evidence type="ECO:0000313" key="3">
    <source>
        <dbReference type="Proteomes" id="UP000886653"/>
    </source>
</evidence>